<dbReference type="GO" id="GO:0015562">
    <property type="term" value="F:efflux transmembrane transporter activity"/>
    <property type="evidence" value="ECO:0007669"/>
    <property type="project" value="InterPro"/>
</dbReference>
<protein>
    <submittedName>
        <fullName evidence="4">RND efflux system, outer membrane lipoprotein, NodT family</fullName>
    </submittedName>
</protein>
<gene>
    <name evidence="4" type="ORF">SBA5_800002</name>
</gene>
<dbReference type="GO" id="GO:0005886">
    <property type="term" value="C:plasma membrane"/>
    <property type="evidence" value="ECO:0007669"/>
    <property type="project" value="UniProtKB-SubCell"/>
</dbReference>
<dbReference type="SUPFAM" id="SSF56954">
    <property type="entry name" value="Outer membrane efflux proteins (OEP)"/>
    <property type="match status" value="1"/>
</dbReference>
<proteinExistence type="inferred from homology"/>
<comment type="similarity">
    <text evidence="1 2">Belongs to the outer membrane factor (OMF) (TC 1.B.17) family.</text>
</comment>
<keyword evidence="2" id="KW-1134">Transmembrane beta strand</keyword>
<dbReference type="NCBIfam" id="TIGR01845">
    <property type="entry name" value="outer_NodT"/>
    <property type="match status" value="1"/>
</dbReference>
<evidence type="ECO:0000256" key="3">
    <source>
        <dbReference type="SAM" id="MobiDB-lite"/>
    </source>
</evidence>
<reference evidence="5" key="1">
    <citation type="submission" date="2018-02" db="EMBL/GenBank/DDBJ databases">
        <authorList>
            <person name="Hausmann B."/>
        </authorList>
    </citation>
    <scope>NUCLEOTIDE SEQUENCE [LARGE SCALE GENOMIC DNA]</scope>
    <source>
        <strain evidence="5">Peat soil MAG SbA5</strain>
    </source>
</reference>
<dbReference type="OrthoDB" id="9770517at2"/>
<comment type="subcellular location">
    <subcellularLocation>
        <location evidence="2">Cell membrane</location>
        <topology evidence="2">Lipid-anchor</topology>
    </subcellularLocation>
</comment>
<evidence type="ECO:0000313" key="4">
    <source>
        <dbReference type="EMBL" id="SPE30884.1"/>
    </source>
</evidence>
<evidence type="ECO:0000313" key="5">
    <source>
        <dbReference type="Proteomes" id="UP000239735"/>
    </source>
</evidence>
<feature type="region of interest" description="Disordered" evidence="3">
    <location>
        <begin position="72"/>
        <end position="94"/>
    </location>
</feature>
<dbReference type="PANTHER" id="PTHR30203:SF33">
    <property type="entry name" value="BLR4455 PROTEIN"/>
    <property type="match status" value="1"/>
</dbReference>
<evidence type="ECO:0000256" key="2">
    <source>
        <dbReference type="RuleBase" id="RU362097"/>
    </source>
</evidence>
<keyword evidence="2" id="KW-0812">Transmembrane</keyword>
<dbReference type="AlphaFoldDB" id="A0A2N9M5W4"/>
<accession>A0A2N9M5W4</accession>
<dbReference type="InterPro" id="IPR010131">
    <property type="entry name" value="MdtP/NodT-like"/>
</dbReference>
<dbReference type="Gene3D" id="1.20.1600.10">
    <property type="entry name" value="Outer membrane efflux proteins (OEP)"/>
    <property type="match status" value="1"/>
</dbReference>
<organism evidence="4 5">
    <name type="scientific">Candidatus Sulfuritelmatomonas gaucii</name>
    <dbReference type="NCBI Taxonomy" id="2043161"/>
    <lineage>
        <taxon>Bacteria</taxon>
        <taxon>Pseudomonadati</taxon>
        <taxon>Acidobacteriota</taxon>
        <taxon>Terriglobia</taxon>
        <taxon>Terriglobales</taxon>
        <taxon>Acidobacteriaceae</taxon>
        <taxon>Candidatus Sulfuritelmatomonas</taxon>
    </lineage>
</organism>
<evidence type="ECO:0000256" key="1">
    <source>
        <dbReference type="ARBA" id="ARBA00007613"/>
    </source>
</evidence>
<dbReference type="Pfam" id="PF02321">
    <property type="entry name" value="OEP"/>
    <property type="match status" value="2"/>
</dbReference>
<keyword evidence="2" id="KW-0472">Membrane</keyword>
<dbReference type="EMBL" id="OKRB01000142">
    <property type="protein sequence ID" value="SPE30884.1"/>
    <property type="molecule type" value="Genomic_DNA"/>
</dbReference>
<dbReference type="InterPro" id="IPR003423">
    <property type="entry name" value="OMP_efflux"/>
</dbReference>
<name>A0A2N9M5W4_9BACT</name>
<dbReference type="PANTHER" id="PTHR30203">
    <property type="entry name" value="OUTER MEMBRANE CATION EFFLUX PROTEIN"/>
    <property type="match status" value="1"/>
</dbReference>
<keyword evidence="2 4" id="KW-0449">Lipoprotein</keyword>
<keyword evidence="2" id="KW-0564">Palmitate</keyword>
<feature type="region of interest" description="Disordered" evidence="3">
    <location>
        <begin position="154"/>
        <end position="173"/>
    </location>
</feature>
<dbReference type="Gene3D" id="2.20.200.10">
    <property type="entry name" value="Outer membrane efflux proteins (OEP)"/>
    <property type="match status" value="1"/>
</dbReference>
<dbReference type="Proteomes" id="UP000239735">
    <property type="component" value="Unassembled WGS sequence"/>
</dbReference>
<sequence>MSAVPHPAQGIAHQNQDCPPERSFAPLLTAGVPGKRFLLAGVACPLLLLSACKPVGPNYNRPGYTAPPAYKETGATSVVPPPNPQGGAWQPANPSDGMLKGKWWEIYQDPRLNQFEERVDSTNVQLRQAMETYLAAQDQVRSVRANLYPTLSAGPSISRERASANRPLASSSGSSAYGDFVIAGQASWEPDFWGRIRRSIEQAHANAQATAADAANVALTLHAEMATDYFALRGLDSQIKLLTSTVSDLQHQLDLTQRRFSGGVATAVDVAQAQTQLETVRAQLVDLGVTRAQYEHAIGTIANYNLSSFSIPPSPLDLALPNIPTGVPSQLLERRPDIAESERLAAAANAQIGIAVSAFYPTITLSGTGGFESTNPGTWIQGPSSLWSLGAQATELLFDAGQRHALTAQARHTYDAQADGYRNAVFQAFNDVEDQLSSLRILEQESNVEQRAVDAAHHSFNLSNARYKGGVTSYLEVLTAEQTLLQDQVTAIDIESRQFSASVSLVRALGGGWDVTQLP</sequence>